<gene>
    <name evidence="1" type="ORF">NTEN_LOCUS14368</name>
</gene>
<reference evidence="1 2" key="1">
    <citation type="submission" date="2020-02" db="EMBL/GenBank/DDBJ databases">
        <authorList>
            <person name="Ferguson B K."/>
        </authorList>
    </citation>
    <scope>NUCLEOTIDE SEQUENCE [LARGE SCALE GENOMIC DNA]</scope>
</reference>
<dbReference type="Proteomes" id="UP000479000">
    <property type="component" value="Unassembled WGS sequence"/>
</dbReference>
<sequence length="73" mass="8230">MKVIMAEGRLKMAAGIRHKMAAGIRHKMAELDHLHVEAPWIFQCAIFEDASSIIHRKTRQTLGDILTEAFSVT</sequence>
<evidence type="ECO:0000313" key="2">
    <source>
        <dbReference type="Proteomes" id="UP000479000"/>
    </source>
</evidence>
<accession>A0A6H5H1E0</accession>
<evidence type="ECO:0000313" key="1">
    <source>
        <dbReference type="EMBL" id="CAB0009198.1"/>
    </source>
</evidence>
<proteinExistence type="predicted"/>
<feature type="non-terminal residue" evidence="1">
    <location>
        <position position="73"/>
    </location>
</feature>
<keyword evidence="2" id="KW-1185">Reference proteome</keyword>
<dbReference type="EMBL" id="CADCXU010021589">
    <property type="protein sequence ID" value="CAB0009198.1"/>
    <property type="molecule type" value="Genomic_DNA"/>
</dbReference>
<dbReference type="AlphaFoldDB" id="A0A6H5H1E0"/>
<protein>
    <submittedName>
        <fullName evidence="1">Uncharacterized protein</fullName>
    </submittedName>
</protein>
<organism evidence="1 2">
    <name type="scientific">Nesidiocoris tenuis</name>
    <dbReference type="NCBI Taxonomy" id="355587"/>
    <lineage>
        <taxon>Eukaryota</taxon>
        <taxon>Metazoa</taxon>
        <taxon>Ecdysozoa</taxon>
        <taxon>Arthropoda</taxon>
        <taxon>Hexapoda</taxon>
        <taxon>Insecta</taxon>
        <taxon>Pterygota</taxon>
        <taxon>Neoptera</taxon>
        <taxon>Paraneoptera</taxon>
        <taxon>Hemiptera</taxon>
        <taxon>Heteroptera</taxon>
        <taxon>Panheteroptera</taxon>
        <taxon>Cimicomorpha</taxon>
        <taxon>Miridae</taxon>
        <taxon>Dicyphina</taxon>
        <taxon>Nesidiocoris</taxon>
    </lineage>
</organism>
<name>A0A6H5H1E0_9HEMI</name>